<accession>A0A1I5ZHS0</accession>
<evidence type="ECO:0000313" key="2">
    <source>
        <dbReference type="Proteomes" id="UP000198734"/>
    </source>
</evidence>
<dbReference type="Proteomes" id="UP000198734">
    <property type="component" value="Unassembled WGS sequence"/>
</dbReference>
<keyword evidence="2" id="KW-1185">Reference proteome</keyword>
<reference evidence="2" key="1">
    <citation type="submission" date="2016-10" db="EMBL/GenBank/DDBJ databases">
        <authorList>
            <person name="Varghese N."/>
            <person name="Submissions S."/>
        </authorList>
    </citation>
    <scope>NUCLEOTIDE SEQUENCE [LARGE SCALE GENOMIC DNA]</scope>
    <source>
        <strain evidence="2">DSM 11706</strain>
    </source>
</reference>
<proteinExistence type="predicted"/>
<organism evidence="1 2">
    <name type="scientific">Psychrobacillus psychrotolerans</name>
    <dbReference type="NCBI Taxonomy" id="126156"/>
    <lineage>
        <taxon>Bacteria</taxon>
        <taxon>Bacillati</taxon>
        <taxon>Bacillota</taxon>
        <taxon>Bacilli</taxon>
        <taxon>Bacillales</taxon>
        <taxon>Bacillaceae</taxon>
        <taxon>Psychrobacillus</taxon>
    </lineage>
</organism>
<protein>
    <submittedName>
        <fullName evidence="1">Uncharacterized protein</fullName>
    </submittedName>
</protein>
<evidence type="ECO:0000313" key="1">
    <source>
        <dbReference type="EMBL" id="SFQ55923.1"/>
    </source>
</evidence>
<gene>
    <name evidence="1" type="ORF">SAMN05421670_2700</name>
</gene>
<dbReference type="AlphaFoldDB" id="A0A1I5ZHS0"/>
<dbReference type="EMBL" id="FOXU01000005">
    <property type="protein sequence ID" value="SFQ55923.1"/>
    <property type="molecule type" value="Genomic_DNA"/>
</dbReference>
<name>A0A1I5ZHS0_9BACI</name>
<dbReference type="STRING" id="126156.SAMN05421670_2700"/>
<sequence>MKKMKWGKPMGRLVEKEQILLAYYVCNFLEKNDKNADGLGEVLTKALGDNLTSIQEALNNKGLLSDHDQMITNEGILYIDNILHIQSDAVERNKLAYVKDNLLTYEIELSVPEIKEYIHKHIGIE</sequence>